<evidence type="ECO:0000256" key="5">
    <source>
        <dbReference type="ARBA" id="ARBA00024207"/>
    </source>
</evidence>
<dbReference type="OrthoDB" id="25331at2157"/>
<dbReference type="Pfam" id="PF01934">
    <property type="entry name" value="HepT-like"/>
    <property type="match status" value="1"/>
</dbReference>
<comment type="similarity">
    <text evidence="5">Belongs to the HepT RNase toxin family.</text>
</comment>
<dbReference type="InterPro" id="IPR008201">
    <property type="entry name" value="HepT-like"/>
</dbReference>
<keyword evidence="2" id="KW-1277">Toxin-antitoxin system</keyword>
<evidence type="ECO:0000256" key="1">
    <source>
        <dbReference type="ARBA" id="ARBA00022553"/>
    </source>
</evidence>
<evidence type="ECO:0000256" key="3">
    <source>
        <dbReference type="ARBA" id="ARBA00022722"/>
    </source>
</evidence>
<proteinExistence type="inferred from homology"/>
<sequence>MPPSLEEFKSLGLAKDGIYKRLEFAIGLVLEGLAERAKEHGVIAISYGDVVASLREKGLIPEDVAEKATFLAQLREVLIYDYDLVNDEIAFRDMEEYAKFVEDVLAHLEGLT</sequence>
<reference evidence="6 7" key="1">
    <citation type="submission" date="2016-04" db="EMBL/GenBank/DDBJ databases">
        <title>Complete genome sequence of Thermococcus pacificus type strain P4.</title>
        <authorList>
            <person name="Oger P.M."/>
        </authorList>
    </citation>
    <scope>NUCLEOTIDE SEQUENCE [LARGE SCALE GENOMIC DNA]</scope>
    <source>
        <strain evidence="6 7">P-4</strain>
    </source>
</reference>
<dbReference type="GO" id="GO:0016787">
    <property type="term" value="F:hydrolase activity"/>
    <property type="evidence" value="ECO:0007669"/>
    <property type="project" value="UniProtKB-KW"/>
</dbReference>
<protein>
    <recommendedName>
        <fullName evidence="8">DUF86 domain-containing protein</fullName>
    </recommendedName>
</protein>
<evidence type="ECO:0000256" key="2">
    <source>
        <dbReference type="ARBA" id="ARBA00022649"/>
    </source>
</evidence>
<keyword evidence="4" id="KW-0378">Hydrolase</keyword>
<dbReference type="KEGG" id="tpaf:A3L08_05535"/>
<dbReference type="EMBL" id="CP015102">
    <property type="protein sequence ID" value="ASJ07654.1"/>
    <property type="molecule type" value="Genomic_DNA"/>
</dbReference>
<evidence type="ECO:0000313" key="6">
    <source>
        <dbReference type="EMBL" id="ASJ07654.1"/>
    </source>
</evidence>
<name>A0A218PA58_9EURY</name>
<dbReference type="AlphaFoldDB" id="A0A218PA58"/>
<gene>
    <name evidence="6" type="ORF">A3L08_05535</name>
</gene>
<keyword evidence="3" id="KW-0540">Nuclease</keyword>
<dbReference type="Proteomes" id="UP000197418">
    <property type="component" value="Chromosome"/>
</dbReference>
<keyword evidence="1" id="KW-0597">Phosphoprotein</keyword>
<dbReference type="InterPro" id="IPR037038">
    <property type="entry name" value="HepT-like_sf"/>
</dbReference>
<dbReference type="GO" id="GO:0110001">
    <property type="term" value="C:toxin-antitoxin complex"/>
    <property type="evidence" value="ECO:0007669"/>
    <property type="project" value="InterPro"/>
</dbReference>
<dbReference type="GO" id="GO:0004540">
    <property type="term" value="F:RNA nuclease activity"/>
    <property type="evidence" value="ECO:0007669"/>
    <property type="project" value="InterPro"/>
</dbReference>
<organism evidence="6 7">
    <name type="scientific">Thermococcus pacificus</name>
    <dbReference type="NCBI Taxonomy" id="71998"/>
    <lineage>
        <taxon>Archaea</taxon>
        <taxon>Methanobacteriati</taxon>
        <taxon>Methanobacteriota</taxon>
        <taxon>Thermococci</taxon>
        <taxon>Thermococcales</taxon>
        <taxon>Thermococcaceae</taxon>
        <taxon>Thermococcus</taxon>
    </lineage>
</organism>
<dbReference type="Gene3D" id="1.20.120.580">
    <property type="entry name" value="bsu32300-like"/>
    <property type="match status" value="1"/>
</dbReference>
<evidence type="ECO:0000256" key="4">
    <source>
        <dbReference type="ARBA" id="ARBA00022801"/>
    </source>
</evidence>
<keyword evidence="7" id="KW-1185">Reference proteome</keyword>
<evidence type="ECO:0008006" key="8">
    <source>
        <dbReference type="Google" id="ProtNLM"/>
    </source>
</evidence>
<accession>A0A218PA58</accession>
<evidence type="ECO:0000313" key="7">
    <source>
        <dbReference type="Proteomes" id="UP000197418"/>
    </source>
</evidence>